<reference evidence="1" key="1">
    <citation type="submission" date="2020-04" db="EMBL/GenBank/DDBJ databases">
        <authorList>
            <person name="Chiriac C."/>
            <person name="Salcher M."/>
            <person name="Ghai R."/>
            <person name="Kavagutti S V."/>
        </authorList>
    </citation>
    <scope>NUCLEOTIDE SEQUENCE</scope>
</reference>
<name>A0A6J5MLE6_9CAUD</name>
<dbReference type="EMBL" id="LR796466">
    <property type="protein sequence ID" value="CAB4146477.1"/>
    <property type="molecule type" value="Genomic_DNA"/>
</dbReference>
<organism evidence="1">
    <name type="scientific">uncultured Caudovirales phage</name>
    <dbReference type="NCBI Taxonomy" id="2100421"/>
    <lineage>
        <taxon>Viruses</taxon>
        <taxon>Duplodnaviria</taxon>
        <taxon>Heunggongvirae</taxon>
        <taxon>Uroviricota</taxon>
        <taxon>Caudoviricetes</taxon>
        <taxon>Peduoviridae</taxon>
        <taxon>Maltschvirus</taxon>
        <taxon>Maltschvirus maltsch</taxon>
    </lineage>
</organism>
<accession>A0A6J5MLE6</accession>
<proteinExistence type="predicted"/>
<protein>
    <submittedName>
        <fullName evidence="1">Uncharacterized protein</fullName>
    </submittedName>
</protein>
<sequence>MRTAVVSAETNIVVNVVVADASGDVAPDGCFLVDVDNFVCAIGWVYDPVINDFSDPNPPDPSPVEEVVNGN</sequence>
<gene>
    <name evidence="1" type="ORF">UFOVP500_18</name>
</gene>
<evidence type="ECO:0000313" key="1">
    <source>
        <dbReference type="EMBL" id="CAB4146477.1"/>
    </source>
</evidence>